<keyword evidence="5" id="KW-1185">Reference proteome</keyword>
<dbReference type="PANTHER" id="PTHR46558">
    <property type="entry name" value="TRACRIPTIONAL REGULATORY PROTEIN-RELATED-RELATED"/>
    <property type="match status" value="1"/>
</dbReference>
<dbReference type="InterPro" id="IPR010982">
    <property type="entry name" value="Lambda_DNA-bd_dom_sf"/>
</dbReference>
<name>A0A1L8STW2_9ENTE</name>
<feature type="transmembrane region" description="Helical" evidence="2">
    <location>
        <begin position="148"/>
        <end position="171"/>
    </location>
</feature>
<dbReference type="RefSeq" id="WP_071862642.1">
    <property type="nucleotide sequence ID" value="NZ_CAURXW010000004.1"/>
</dbReference>
<dbReference type="EMBL" id="JXKM01000007">
    <property type="protein sequence ID" value="OJG35302.1"/>
    <property type="molecule type" value="Genomic_DNA"/>
</dbReference>
<dbReference type="CDD" id="cd00093">
    <property type="entry name" value="HTH_XRE"/>
    <property type="match status" value="1"/>
</dbReference>
<keyword evidence="1" id="KW-0238">DNA-binding</keyword>
<dbReference type="GO" id="GO:0003677">
    <property type="term" value="F:DNA binding"/>
    <property type="evidence" value="ECO:0007669"/>
    <property type="project" value="UniProtKB-KW"/>
</dbReference>
<dbReference type="AlphaFoldDB" id="A0A1L8STW2"/>
<keyword evidence="2" id="KW-1133">Transmembrane helix</keyword>
<dbReference type="SMART" id="SM00530">
    <property type="entry name" value="HTH_XRE"/>
    <property type="match status" value="1"/>
</dbReference>
<dbReference type="SUPFAM" id="SSF47413">
    <property type="entry name" value="lambda repressor-like DNA-binding domains"/>
    <property type="match status" value="1"/>
</dbReference>
<dbReference type="InterPro" id="IPR001387">
    <property type="entry name" value="Cro/C1-type_HTH"/>
</dbReference>
<keyword evidence="2" id="KW-0812">Transmembrane</keyword>
<gene>
    <name evidence="4" type="ORF">RV00_GL002856</name>
</gene>
<protein>
    <recommendedName>
        <fullName evidence="3">HTH cro/C1-type domain-containing protein</fullName>
    </recommendedName>
</protein>
<dbReference type="STRING" id="319970.RV00_GL002856"/>
<sequence>MIADILKEQRKIRNLTQQEVAEIFHVTRQTVSNWENEKNYPDVPTLVAISDYFEVSLDYLMKGDEKYMAKMKQEAKLLRSIQVGSVPTIIAGTMLICSLILMIALFKGGSVVDILPYQLMLTIVTIWSFVIHFGNLRSQMNRVIGTSVSIFLFASLFVNLFSVLLCILSALQVVHF</sequence>
<evidence type="ECO:0000313" key="4">
    <source>
        <dbReference type="EMBL" id="OJG35302.1"/>
    </source>
</evidence>
<evidence type="ECO:0000259" key="3">
    <source>
        <dbReference type="PROSITE" id="PS50943"/>
    </source>
</evidence>
<evidence type="ECO:0000313" key="5">
    <source>
        <dbReference type="Proteomes" id="UP000183700"/>
    </source>
</evidence>
<evidence type="ECO:0000256" key="2">
    <source>
        <dbReference type="SAM" id="Phobius"/>
    </source>
</evidence>
<evidence type="ECO:0000256" key="1">
    <source>
        <dbReference type="ARBA" id="ARBA00023125"/>
    </source>
</evidence>
<feature type="domain" description="HTH cro/C1-type" evidence="3">
    <location>
        <begin position="6"/>
        <end position="60"/>
    </location>
</feature>
<dbReference type="Gene3D" id="1.10.260.40">
    <property type="entry name" value="lambda repressor-like DNA-binding domains"/>
    <property type="match status" value="1"/>
</dbReference>
<dbReference type="OrthoDB" id="4427456at2"/>
<comment type="caution">
    <text evidence="4">The sequence shown here is derived from an EMBL/GenBank/DDBJ whole genome shotgun (WGS) entry which is preliminary data.</text>
</comment>
<dbReference type="PANTHER" id="PTHR46558:SF4">
    <property type="entry name" value="DNA-BIDING PHAGE PROTEIN"/>
    <property type="match status" value="1"/>
</dbReference>
<accession>A0A1L8STW2</accession>
<reference evidence="4 5" key="1">
    <citation type="submission" date="2014-12" db="EMBL/GenBank/DDBJ databases">
        <title>Draft genome sequences of 29 type strains of Enterococci.</title>
        <authorList>
            <person name="Zhong Z."/>
            <person name="Sun Z."/>
            <person name="Liu W."/>
            <person name="Zhang W."/>
            <person name="Zhang H."/>
        </authorList>
    </citation>
    <scope>NUCLEOTIDE SEQUENCE [LARGE SCALE GENOMIC DNA]</scope>
    <source>
        <strain evidence="4 5">DSM 22802</strain>
    </source>
</reference>
<feature type="transmembrane region" description="Helical" evidence="2">
    <location>
        <begin position="117"/>
        <end position="136"/>
    </location>
</feature>
<dbReference type="Pfam" id="PF01381">
    <property type="entry name" value="HTH_3"/>
    <property type="match status" value="1"/>
</dbReference>
<organism evidence="4 5">
    <name type="scientific">Enterococcus devriesei</name>
    <dbReference type="NCBI Taxonomy" id="319970"/>
    <lineage>
        <taxon>Bacteria</taxon>
        <taxon>Bacillati</taxon>
        <taxon>Bacillota</taxon>
        <taxon>Bacilli</taxon>
        <taxon>Lactobacillales</taxon>
        <taxon>Enterococcaceae</taxon>
        <taxon>Enterococcus</taxon>
    </lineage>
</organism>
<feature type="transmembrane region" description="Helical" evidence="2">
    <location>
        <begin position="81"/>
        <end position="105"/>
    </location>
</feature>
<proteinExistence type="predicted"/>
<dbReference type="PROSITE" id="PS50943">
    <property type="entry name" value="HTH_CROC1"/>
    <property type="match status" value="1"/>
</dbReference>
<dbReference type="Proteomes" id="UP000183700">
    <property type="component" value="Unassembled WGS sequence"/>
</dbReference>
<keyword evidence="2" id="KW-0472">Membrane</keyword>